<dbReference type="GO" id="GO:0006955">
    <property type="term" value="P:immune response"/>
    <property type="evidence" value="ECO:0007669"/>
    <property type="project" value="TreeGrafter"/>
</dbReference>
<dbReference type="Pfam" id="PF07654">
    <property type="entry name" value="C1-set"/>
    <property type="match status" value="1"/>
</dbReference>
<dbReference type="Bgee" id="ENSNBRG00000003685">
    <property type="expression patterns" value="Expressed in zone of skin and 4 other cell types or tissues"/>
</dbReference>
<dbReference type="InterPro" id="IPR011162">
    <property type="entry name" value="MHC_I/II-like_Ag-recog"/>
</dbReference>
<dbReference type="InterPro" id="IPR013783">
    <property type="entry name" value="Ig-like_fold"/>
</dbReference>
<dbReference type="InterPro" id="IPR003597">
    <property type="entry name" value="Ig_C1-set"/>
</dbReference>
<dbReference type="FunFam" id="2.60.40.10:FF:000943">
    <property type="entry name" value="Classical MHC class I molecule, alpha-chain"/>
    <property type="match status" value="1"/>
</dbReference>
<dbReference type="Proteomes" id="UP000261580">
    <property type="component" value="Unassembled WGS sequence"/>
</dbReference>
<dbReference type="InterPro" id="IPR036179">
    <property type="entry name" value="Ig-like_dom_sf"/>
</dbReference>
<dbReference type="InterPro" id="IPR011161">
    <property type="entry name" value="MHC_I-like_Ag-recog"/>
</dbReference>
<evidence type="ECO:0000313" key="3">
    <source>
        <dbReference type="Ensembl" id="ENSNBRP00000004635.1"/>
    </source>
</evidence>
<proteinExistence type="predicted"/>
<dbReference type="InterPro" id="IPR037055">
    <property type="entry name" value="MHC_I-like_Ag-recog_sf"/>
</dbReference>
<dbReference type="Gene3D" id="3.30.500.10">
    <property type="entry name" value="MHC class I-like antigen recognition-like"/>
    <property type="match status" value="1"/>
</dbReference>
<keyword evidence="1" id="KW-0325">Glycoprotein</keyword>
<protein>
    <submittedName>
        <fullName evidence="3">Major histocompatibility complex class I-related gene protein-like</fullName>
    </submittedName>
</protein>
<dbReference type="AlphaFoldDB" id="A0A3Q4G7D1"/>
<name>A0A3Q4G7D1_NEOBR</name>
<dbReference type="PANTHER" id="PTHR16675">
    <property type="entry name" value="MHC CLASS I-RELATED"/>
    <property type="match status" value="1"/>
</dbReference>
<dbReference type="GeneTree" id="ENSGT01120000271828"/>
<feature type="domain" description="Ig-like" evidence="2">
    <location>
        <begin position="137"/>
        <end position="227"/>
    </location>
</feature>
<reference evidence="3" key="2">
    <citation type="submission" date="2025-09" db="UniProtKB">
        <authorList>
            <consortium name="Ensembl"/>
        </authorList>
    </citation>
    <scope>IDENTIFICATION</scope>
</reference>
<evidence type="ECO:0000259" key="2">
    <source>
        <dbReference type="PROSITE" id="PS50835"/>
    </source>
</evidence>
<dbReference type="PROSITE" id="PS50835">
    <property type="entry name" value="IG_LIKE"/>
    <property type="match status" value="1"/>
</dbReference>
<sequence>ALSPHYPMSVFELHLSSYSKSCFWVHILPAIHKIHTSMTTCNIKIINCVHILQKREGCEWNEKTGKVTGFLQYGYNGEGFLDFDLKTLTWIALKREAAITKQEWDADSVRTNFNENLLTNIYPEWIKKFLSYGKIPPSVSLLQKSSSSPVSCHATGFYPDRAVMFWRKDGEEISEGVDPGEILPNHDGTFQISVDLNVSLVKSEDWRRYDCVFQFSDVENNTSTKLDKAVIRTNRGKNKLSNDQGVSK</sequence>
<accession>A0A3Q4G7D1</accession>
<dbReference type="SMART" id="SM00407">
    <property type="entry name" value="IGc1"/>
    <property type="match status" value="1"/>
</dbReference>
<dbReference type="Pfam" id="PF00129">
    <property type="entry name" value="MHC_I"/>
    <property type="match status" value="1"/>
</dbReference>
<dbReference type="STRING" id="32507.ENSNBRP00000004635"/>
<dbReference type="Gene3D" id="2.60.40.10">
    <property type="entry name" value="Immunoglobulins"/>
    <property type="match status" value="1"/>
</dbReference>
<dbReference type="GO" id="GO:0005615">
    <property type="term" value="C:extracellular space"/>
    <property type="evidence" value="ECO:0007669"/>
    <property type="project" value="TreeGrafter"/>
</dbReference>
<dbReference type="Ensembl" id="ENSNBRT00000004775.1">
    <property type="protein sequence ID" value="ENSNBRP00000004635.1"/>
    <property type="gene ID" value="ENSNBRG00000003685.1"/>
</dbReference>
<dbReference type="SUPFAM" id="SSF48726">
    <property type="entry name" value="Immunoglobulin"/>
    <property type="match status" value="1"/>
</dbReference>
<dbReference type="OMA" id="NDPQQKG"/>
<dbReference type="InterPro" id="IPR007110">
    <property type="entry name" value="Ig-like_dom"/>
</dbReference>
<dbReference type="SUPFAM" id="SSF54452">
    <property type="entry name" value="MHC antigen-recognition domain"/>
    <property type="match status" value="1"/>
</dbReference>
<dbReference type="GO" id="GO:0009897">
    <property type="term" value="C:external side of plasma membrane"/>
    <property type="evidence" value="ECO:0007669"/>
    <property type="project" value="TreeGrafter"/>
</dbReference>
<dbReference type="InterPro" id="IPR050208">
    <property type="entry name" value="MHC_class-I_related"/>
</dbReference>
<organism evidence="3 4">
    <name type="scientific">Neolamprologus brichardi</name>
    <name type="common">Fairy cichlid</name>
    <name type="synonym">Lamprologus brichardi</name>
    <dbReference type="NCBI Taxonomy" id="32507"/>
    <lineage>
        <taxon>Eukaryota</taxon>
        <taxon>Metazoa</taxon>
        <taxon>Chordata</taxon>
        <taxon>Craniata</taxon>
        <taxon>Vertebrata</taxon>
        <taxon>Euteleostomi</taxon>
        <taxon>Actinopterygii</taxon>
        <taxon>Neopterygii</taxon>
        <taxon>Teleostei</taxon>
        <taxon>Neoteleostei</taxon>
        <taxon>Acanthomorphata</taxon>
        <taxon>Ovalentaria</taxon>
        <taxon>Cichlomorphae</taxon>
        <taxon>Cichliformes</taxon>
        <taxon>Cichlidae</taxon>
        <taxon>African cichlids</taxon>
        <taxon>Pseudocrenilabrinae</taxon>
        <taxon>Lamprologini</taxon>
        <taxon>Neolamprologus</taxon>
    </lineage>
</organism>
<reference evidence="3" key="1">
    <citation type="submission" date="2025-08" db="UniProtKB">
        <authorList>
            <consortium name="Ensembl"/>
        </authorList>
    </citation>
    <scope>IDENTIFICATION</scope>
</reference>
<evidence type="ECO:0000313" key="4">
    <source>
        <dbReference type="Proteomes" id="UP000261580"/>
    </source>
</evidence>
<dbReference type="PANTHER" id="PTHR16675:SF237">
    <property type="entry name" value="MHC CLASS I ANTIGEN TRANSCRIPT VARIANT 1-RELATED"/>
    <property type="match status" value="1"/>
</dbReference>
<evidence type="ECO:0000256" key="1">
    <source>
        <dbReference type="ARBA" id="ARBA00023180"/>
    </source>
</evidence>
<keyword evidence="4" id="KW-1185">Reference proteome</keyword>